<dbReference type="SMART" id="SM00347">
    <property type="entry name" value="HTH_MARR"/>
    <property type="match status" value="1"/>
</dbReference>
<evidence type="ECO:0000313" key="3">
    <source>
        <dbReference type="Proteomes" id="UP001220022"/>
    </source>
</evidence>
<sequence length="162" mass="18089">MTNKIAPEPTARPRPREIQEALGFVPLLAAFFRRAHTDMPVELREAFSSHRLTARHGAVLTQLLAQDSIGVTDLARRMGLSLSTASELVGDLNRAGWVTRREDPADHRRTLVALPMERRPVVEDFVAVRAAPLLRAMDALSADERHGFVAGLQAWAHEVRNW</sequence>
<evidence type="ECO:0000259" key="1">
    <source>
        <dbReference type="PROSITE" id="PS50995"/>
    </source>
</evidence>
<dbReference type="RefSeq" id="WP_275817597.1">
    <property type="nucleotide sequence ID" value="NZ_BAAANM010000006.1"/>
</dbReference>
<dbReference type="InterPro" id="IPR036390">
    <property type="entry name" value="WH_DNA-bd_sf"/>
</dbReference>
<dbReference type="PROSITE" id="PS50995">
    <property type="entry name" value="HTH_MARR_2"/>
    <property type="match status" value="1"/>
</dbReference>
<keyword evidence="3" id="KW-1185">Reference proteome</keyword>
<comment type="caution">
    <text evidence="2">The sequence shown here is derived from an EMBL/GenBank/DDBJ whole genome shotgun (WGS) entry which is preliminary data.</text>
</comment>
<dbReference type="InterPro" id="IPR000835">
    <property type="entry name" value="HTH_MarR-typ"/>
</dbReference>
<dbReference type="Proteomes" id="UP001220022">
    <property type="component" value="Unassembled WGS sequence"/>
</dbReference>
<protein>
    <submittedName>
        <fullName evidence="2">MarR family transcriptional regulator</fullName>
    </submittedName>
</protein>
<proteinExistence type="predicted"/>
<feature type="domain" description="HTH marR-type" evidence="1">
    <location>
        <begin position="21"/>
        <end position="157"/>
    </location>
</feature>
<name>A0ABT5Z3U4_9ACTN</name>
<dbReference type="PANTHER" id="PTHR33164">
    <property type="entry name" value="TRANSCRIPTIONAL REGULATOR, MARR FAMILY"/>
    <property type="match status" value="1"/>
</dbReference>
<gene>
    <name evidence="2" type="ORF">P2L57_23115</name>
</gene>
<dbReference type="PANTHER" id="PTHR33164:SF99">
    <property type="entry name" value="MARR FAMILY REGULATORY PROTEIN"/>
    <property type="match status" value="1"/>
</dbReference>
<dbReference type="InterPro" id="IPR036388">
    <property type="entry name" value="WH-like_DNA-bd_sf"/>
</dbReference>
<dbReference type="InterPro" id="IPR039422">
    <property type="entry name" value="MarR/SlyA-like"/>
</dbReference>
<reference evidence="2 3" key="1">
    <citation type="submission" date="2023-03" db="EMBL/GenBank/DDBJ databases">
        <title>Draft genome sequence of type strain Streptomyces ferralitis JCM 14344.</title>
        <authorList>
            <person name="Klaysubun C."/>
            <person name="Duangmal K."/>
        </authorList>
    </citation>
    <scope>NUCLEOTIDE SEQUENCE [LARGE SCALE GENOMIC DNA]</scope>
    <source>
        <strain evidence="2 3">JCM 14344</strain>
    </source>
</reference>
<evidence type="ECO:0000313" key="2">
    <source>
        <dbReference type="EMBL" id="MDF2258505.1"/>
    </source>
</evidence>
<dbReference type="CDD" id="cd00090">
    <property type="entry name" value="HTH_ARSR"/>
    <property type="match status" value="1"/>
</dbReference>
<dbReference type="SUPFAM" id="SSF46785">
    <property type="entry name" value="Winged helix' DNA-binding domain"/>
    <property type="match status" value="1"/>
</dbReference>
<accession>A0ABT5Z3U4</accession>
<organism evidence="2 3">
    <name type="scientific">Streptantibioticus ferralitis</name>
    <dbReference type="NCBI Taxonomy" id="236510"/>
    <lineage>
        <taxon>Bacteria</taxon>
        <taxon>Bacillati</taxon>
        <taxon>Actinomycetota</taxon>
        <taxon>Actinomycetes</taxon>
        <taxon>Kitasatosporales</taxon>
        <taxon>Streptomycetaceae</taxon>
        <taxon>Streptantibioticus</taxon>
    </lineage>
</organism>
<dbReference type="Gene3D" id="1.10.10.10">
    <property type="entry name" value="Winged helix-like DNA-binding domain superfamily/Winged helix DNA-binding domain"/>
    <property type="match status" value="1"/>
</dbReference>
<dbReference type="InterPro" id="IPR011991">
    <property type="entry name" value="ArsR-like_HTH"/>
</dbReference>
<dbReference type="Pfam" id="PF01047">
    <property type="entry name" value="MarR"/>
    <property type="match status" value="1"/>
</dbReference>
<dbReference type="EMBL" id="JARHTQ010000016">
    <property type="protein sequence ID" value="MDF2258505.1"/>
    <property type="molecule type" value="Genomic_DNA"/>
</dbReference>